<comment type="caution">
    <text evidence="1">The sequence shown here is derived from an EMBL/GenBank/DDBJ whole genome shotgun (WGS) entry which is preliminary data.</text>
</comment>
<keyword evidence="2" id="KW-1185">Reference proteome</keyword>
<dbReference type="AlphaFoldDB" id="A0A8S9ZPE8"/>
<gene>
    <name evidence="1" type="ORF">Mgra_00005248</name>
</gene>
<protein>
    <submittedName>
        <fullName evidence="1">KH domain-containing protein</fullName>
    </submittedName>
</protein>
<proteinExistence type="predicted"/>
<evidence type="ECO:0000313" key="2">
    <source>
        <dbReference type="Proteomes" id="UP000605970"/>
    </source>
</evidence>
<dbReference type="EMBL" id="JABEBT010000044">
    <property type="protein sequence ID" value="KAF7635279.1"/>
    <property type="molecule type" value="Genomic_DNA"/>
</dbReference>
<evidence type="ECO:0000313" key="1">
    <source>
        <dbReference type="EMBL" id="KAF7635279.1"/>
    </source>
</evidence>
<dbReference type="Proteomes" id="UP000605970">
    <property type="component" value="Unassembled WGS sequence"/>
</dbReference>
<reference evidence="1" key="1">
    <citation type="journal article" date="2020" name="Ecol. Evol.">
        <title>Genome structure and content of the rice root-knot nematode (Meloidogyne graminicola).</title>
        <authorList>
            <person name="Phan N.T."/>
            <person name="Danchin E.G.J."/>
            <person name="Klopp C."/>
            <person name="Perfus-Barbeoch L."/>
            <person name="Kozlowski D.K."/>
            <person name="Koutsovoulos G.D."/>
            <person name="Lopez-Roques C."/>
            <person name="Bouchez O."/>
            <person name="Zahm M."/>
            <person name="Besnard G."/>
            <person name="Bellafiore S."/>
        </authorList>
    </citation>
    <scope>NUCLEOTIDE SEQUENCE</scope>
    <source>
        <strain evidence="1">VN-18</strain>
    </source>
</reference>
<name>A0A8S9ZPE8_9BILA</name>
<organism evidence="1 2">
    <name type="scientific">Meloidogyne graminicola</name>
    <dbReference type="NCBI Taxonomy" id="189291"/>
    <lineage>
        <taxon>Eukaryota</taxon>
        <taxon>Metazoa</taxon>
        <taxon>Ecdysozoa</taxon>
        <taxon>Nematoda</taxon>
        <taxon>Chromadorea</taxon>
        <taxon>Rhabditida</taxon>
        <taxon>Tylenchina</taxon>
        <taxon>Tylenchomorpha</taxon>
        <taxon>Tylenchoidea</taxon>
        <taxon>Meloidogynidae</taxon>
        <taxon>Meloidogyninae</taxon>
        <taxon>Meloidogyne</taxon>
    </lineage>
</organism>
<sequence>MRIIILRGTKDAVSKAEMELKRLSENIPKRRIPLARYLFLLYFSVPSFGETETIIDVQKPFVIPQQTPFNTFSKKLGQKRLI</sequence>
<accession>A0A8S9ZPE8</accession>